<name>A0A9R1CY02_9BACT</name>
<dbReference type="AlphaFoldDB" id="A0A9R1CY02"/>
<comment type="caution">
    <text evidence="1">The sequence shown here is derived from an EMBL/GenBank/DDBJ whole genome shotgun (WGS) entry which is preliminary data.</text>
</comment>
<dbReference type="EMBL" id="BPUB01000001">
    <property type="protein sequence ID" value="GJG58503.1"/>
    <property type="molecule type" value="Genomic_DNA"/>
</dbReference>
<organism evidence="1 2">
    <name type="scientific">Prevotella lacticifex</name>
    <dbReference type="NCBI Taxonomy" id="2854755"/>
    <lineage>
        <taxon>Bacteria</taxon>
        <taxon>Pseudomonadati</taxon>
        <taxon>Bacteroidota</taxon>
        <taxon>Bacteroidia</taxon>
        <taxon>Bacteroidales</taxon>
        <taxon>Prevotellaceae</taxon>
        <taxon>Prevotella</taxon>
    </lineage>
</organism>
<evidence type="ECO:0000313" key="1">
    <source>
        <dbReference type="EMBL" id="GJG58503.1"/>
    </source>
</evidence>
<protein>
    <submittedName>
        <fullName evidence="1">Uncharacterized protein</fullName>
    </submittedName>
</protein>
<dbReference type="RefSeq" id="WP_223929230.1">
    <property type="nucleotide sequence ID" value="NZ_BPTU01000001.1"/>
</dbReference>
<sequence length="61" mass="7018">MAQSGDNIKNLYDALKDEYDLGSEQDFRTSMSDKTNRQNLYIKKPPFETLYNLALALPFLA</sequence>
<keyword evidence="2" id="KW-1185">Reference proteome</keyword>
<reference evidence="1" key="1">
    <citation type="journal article" date="2022" name="Int. J. Syst. Evol. Microbiol.">
        <title>Prevotella lacticifex sp. nov., isolated from the rumen of cows.</title>
        <authorList>
            <person name="Shinkai T."/>
            <person name="Ikeyama N."/>
            <person name="Kumagai M."/>
            <person name="Ohmori H."/>
            <person name="Sakamoto M."/>
            <person name="Ohkuma M."/>
            <person name="Mitsumori M."/>
        </authorList>
    </citation>
    <scope>NUCLEOTIDE SEQUENCE</scope>
    <source>
        <strain evidence="1">R5076</strain>
    </source>
</reference>
<evidence type="ECO:0000313" key="2">
    <source>
        <dbReference type="Proteomes" id="UP000825483"/>
    </source>
</evidence>
<gene>
    <name evidence="1" type="ORF">PRLR5076_13540</name>
</gene>
<dbReference type="Proteomes" id="UP000825483">
    <property type="component" value="Unassembled WGS sequence"/>
</dbReference>
<dbReference type="GeneID" id="72467461"/>
<accession>A0A9R1CY02</accession>
<proteinExistence type="predicted"/>